<dbReference type="GO" id="GO:0055085">
    <property type="term" value="P:transmembrane transport"/>
    <property type="evidence" value="ECO:0007669"/>
    <property type="project" value="UniProtKB-ARBA"/>
</dbReference>
<dbReference type="AlphaFoldDB" id="A0A4P6KJG9"/>
<dbReference type="InterPro" id="IPR027417">
    <property type="entry name" value="P-loop_NTPase"/>
</dbReference>
<sequence length="253" mass="27812">MMVECENLNLSFGRAQILKDVSLSLPIGRMVGLVGESGSGKSTLARAIVGVHRIDSGRLAVLGEDMSKPTRRQLHQQYRKVQYIPQDPYSSLNPRRTIGETLAEAVDPATANLRRHREEIIRSLEVMGLGGTVLDRYPHQFSGGQRQRIAIVRALLVKPQLIVADEITSALDVSVQAEVVKQLQDLKGSVDWSMVFITHNLAVTQQVCDDVVVMKQGRIVEVGSVERVFRAPESDYTQLLLNSVPGSAGFSLA</sequence>
<gene>
    <name evidence="6" type="ORF">EVS81_07930</name>
</gene>
<evidence type="ECO:0000313" key="6">
    <source>
        <dbReference type="EMBL" id="QBE50261.1"/>
    </source>
</evidence>
<feature type="domain" description="ABC transporter" evidence="5">
    <location>
        <begin position="3"/>
        <end position="241"/>
    </location>
</feature>
<dbReference type="InterPro" id="IPR017871">
    <property type="entry name" value="ABC_transporter-like_CS"/>
</dbReference>
<dbReference type="Proteomes" id="UP000289260">
    <property type="component" value="Chromosome"/>
</dbReference>
<keyword evidence="7" id="KW-1185">Reference proteome</keyword>
<dbReference type="InterPro" id="IPR003593">
    <property type="entry name" value="AAA+_ATPase"/>
</dbReference>
<name>A0A4P6KJG9_9MICO</name>
<accession>A0A4P6KJG9</accession>
<keyword evidence="3" id="KW-0547">Nucleotide-binding</keyword>
<proteinExistence type="inferred from homology"/>
<dbReference type="EMBL" id="CP035806">
    <property type="protein sequence ID" value="QBE50261.1"/>
    <property type="molecule type" value="Genomic_DNA"/>
</dbReference>
<dbReference type="InterPro" id="IPR003439">
    <property type="entry name" value="ABC_transporter-like_ATP-bd"/>
</dbReference>
<evidence type="ECO:0000256" key="1">
    <source>
        <dbReference type="ARBA" id="ARBA00005417"/>
    </source>
</evidence>
<dbReference type="KEGG" id="ltr:EVS81_07930"/>
<dbReference type="SUPFAM" id="SSF52540">
    <property type="entry name" value="P-loop containing nucleoside triphosphate hydrolases"/>
    <property type="match status" value="1"/>
</dbReference>
<dbReference type="Gene3D" id="3.40.50.300">
    <property type="entry name" value="P-loop containing nucleotide triphosphate hydrolases"/>
    <property type="match status" value="1"/>
</dbReference>
<keyword evidence="2" id="KW-0813">Transport</keyword>
<dbReference type="Pfam" id="PF00005">
    <property type="entry name" value="ABC_tran"/>
    <property type="match status" value="1"/>
</dbReference>
<dbReference type="PROSITE" id="PS00211">
    <property type="entry name" value="ABC_TRANSPORTER_1"/>
    <property type="match status" value="1"/>
</dbReference>
<reference evidence="6 7" key="1">
    <citation type="submission" date="2019-02" db="EMBL/GenBank/DDBJ databases">
        <authorList>
            <person name="Sun L."/>
            <person name="Pan D."/>
            <person name="Wu X."/>
        </authorList>
    </citation>
    <scope>NUCLEOTIDE SEQUENCE [LARGE SCALE GENOMIC DNA]</scope>
    <source>
        <strain evidence="6 7">JW-1</strain>
    </source>
</reference>
<keyword evidence="4 6" id="KW-0067">ATP-binding</keyword>
<dbReference type="InterPro" id="IPR050319">
    <property type="entry name" value="ABC_transp_ATP-bind"/>
</dbReference>
<dbReference type="PANTHER" id="PTHR43776">
    <property type="entry name" value="TRANSPORT ATP-BINDING PROTEIN"/>
    <property type="match status" value="1"/>
</dbReference>
<dbReference type="GO" id="GO:0005524">
    <property type="term" value="F:ATP binding"/>
    <property type="evidence" value="ECO:0007669"/>
    <property type="project" value="UniProtKB-KW"/>
</dbReference>
<evidence type="ECO:0000256" key="4">
    <source>
        <dbReference type="ARBA" id="ARBA00022840"/>
    </source>
</evidence>
<organism evidence="6 7">
    <name type="scientific">Leucobacter triazinivorans</name>
    <dbReference type="NCBI Taxonomy" id="1784719"/>
    <lineage>
        <taxon>Bacteria</taxon>
        <taxon>Bacillati</taxon>
        <taxon>Actinomycetota</taxon>
        <taxon>Actinomycetes</taxon>
        <taxon>Micrococcales</taxon>
        <taxon>Microbacteriaceae</taxon>
        <taxon>Leucobacter</taxon>
    </lineage>
</organism>
<dbReference type="SMART" id="SM00382">
    <property type="entry name" value="AAA"/>
    <property type="match status" value="1"/>
</dbReference>
<evidence type="ECO:0000313" key="7">
    <source>
        <dbReference type="Proteomes" id="UP000289260"/>
    </source>
</evidence>
<protein>
    <submittedName>
        <fullName evidence="6">ABC transporter ATP-binding protein</fullName>
    </submittedName>
</protein>
<evidence type="ECO:0000259" key="5">
    <source>
        <dbReference type="PROSITE" id="PS50893"/>
    </source>
</evidence>
<dbReference type="PANTHER" id="PTHR43776:SF7">
    <property type="entry name" value="D,D-DIPEPTIDE TRANSPORT ATP-BINDING PROTEIN DDPF-RELATED"/>
    <property type="match status" value="1"/>
</dbReference>
<evidence type="ECO:0000256" key="3">
    <source>
        <dbReference type="ARBA" id="ARBA00022741"/>
    </source>
</evidence>
<dbReference type="PROSITE" id="PS50893">
    <property type="entry name" value="ABC_TRANSPORTER_2"/>
    <property type="match status" value="1"/>
</dbReference>
<dbReference type="CDD" id="cd03257">
    <property type="entry name" value="ABC_NikE_OppD_transporters"/>
    <property type="match status" value="1"/>
</dbReference>
<comment type="similarity">
    <text evidence="1">Belongs to the ABC transporter superfamily.</text>
</comment>
<evidence type="ECO:0000256" key="2">
    <source>
        <dbReference type="ARBA" id="ARBA00022448"/>
    </source>
</evidence>
<dbReference type="OrthoDB" id="3677453at2"/>
<dbReference type="GO" id="GO:0016887">
    <property type="term" value="F:ATP hydrolysis activity"/>
    <property type="evidence" value="ECO:0007669"/>
    <property type="project" value="InterPro"/>
</dbReference>